<gene>
    <name evidence="1" type="ORF">PENFLA_c015G10307</name>
</gene>
<dbReference type="Gene3D" id="1.20.245.10">
    <property type="entry name" value="Lipoxygenase-1, Domain 5"/>
    <property type="match status" value="1"/>
</dbReference>
<organism evidence="1 2">
    <name type="scientific">Penicillium flavigenum</name>
    <dbReference type="NCBI Taxonomy" id="254877"/>
    <lineage>
        <taxon>Eukaryota</taxon>
        <taxon>Fungi</taxon>
        <taxon>Dikarya</taxon>
        <taxon>Ascomycota</taxon>
        <taxon>Pezizomycotina</taxon>
        <taxon>Eurotiomycetes</taxon>
        <taxon>Eurotiomycetidae</taxon>
        <taxon>Eurotiales</taxon>
        <taxon>Aspergillaceae</taxon>
        <taxon>Penicillium</taxon>
    </lineage>
</organism>
<dbReference type="OrthoDB" id="407298at2759"/>
<evidence type="ECO:0000313" key="1">
    <source>
        <dbReference type="EMBL" id="OQE20843.1"/>
    </source>
</evidence>
<sequence length="144" mass="16188">MIGDRVGLLDIFHIAPPQHTAVNYLQVYYQGFVINKPSCVLTQPPTSLESLLAYTEQDLVKALPINHTYQWLLSSHVPYLVKCVETARAIAENSKDTAAYGVPGSFHQEPKASEAEFQRYAEARDADDVPYSVLKPRYNAVCRF</sequence>
<dbReference type="Proteomes" id="UP000191342">
    <property type="component" value="Unassembled WGS sequence"/>
</dbReference>
<dbReference type="STRING" id="254877.A0A1V6T504"/>
<proteinExistence type="predicted"/>
<name>A0A1V6T504_9EURO</name>
<evidence type="ECO:0000313" key="2">
    <source>
        <dbReference type="Proteomes" id="UP000191342"/>
    </source>
</evidence>
<dbReference type="InterPro" id="IPR036226">
    <property type="entry name" value="LipOase_C_sf"/>
</dbReference>
<protein>
    <submittedName>
        <fullName evidence="1">Uncharacterized protein</fullName>
    </submittedName>
</protein>
<keyword evidence="2" id="KW-1185">Reference proteome</keyword>
<dbReference type="SUPFAM" id="SSF48484">
    <property type="entry name" value="Lipoxigenase"/>
    <property type="match status" value="1"/>
</dbReference>
<dbReference type="AlphaFoldDB" id="A0A1V6T504"/>
<reference evidence="2" key="1">
    <citation type="journal article" date="2017" name="Nat. Microbiol.">
        <title>Global analysis of biosynthetic gene clusters reveals vast potential of secondary metabolite production in Penicillium species.</title>
        <authorList>
            <person name="Nielsen J.C."/>
            <person name="Grijseels S."/>
            <person name="Prigent S."/>
            <person name="Ji B."/>
            <person name="Dainat J."/>
            <person name="Nielsen K.F."/>
            <person name="Frisvad J.C."/>
            <person name="Workman M."/>
            <person name="Nielsen J."/>
        </authorList>
    </citation>
    <scope>NUCLEOTIDE SEQUENCE [LARGE SCALE GENOMIC DNA]</scope>
    <source>
        <strain evidence="2">IBT 14082</strain>
    </source>
</reference>
<comment type="caution">
    <text evidence="1">The sequence shown here is derived from an EMBL/GenBank/DDBJ whole genome shotgun (WGS) entry which is preliminary data.</text>
</comment>
<accession>A0A1V6T504</accession>
<dbReference type="EMBL" id="MLQL01000015">
    <property type="protein sequence ID" value="OQE20843.1"/>
    <property type="molecule type" value="Genomic_DNA"/>
</dbReference>